<reference evidence="2 3" key="1">
    <citation type="submission" date="2019-08" db="EMBL/GenBank/DDBJ databases">
        <title>Complete genome sequence of Terriglobus albidus strain ORNL.</title>
        <authorList>
            <person name="Podar M."/>
        </authorList>
    </citation>
    <scope>NUCLEOTIDE SEQUENCE [LARGE SCALE GENOMIC DNA]</scope>
    <source>
        <strain evidence="2 3">ORNL</strain>
    </source>
</reference>
<gene>
    <name evidence="2" type="ORF">FTW19_11790</name>
</gene>
<dbReference type="InterPro" id="IPR050464">
    <property type="entry name" value="Zeta_carotene_desat/Oxidored"/>
</dbReference>
<dbReference type="GO" id="GO:0016491">
    <property type="term" value="F:oxidoreductase activity"/>
    <property type="evidence" value="ECO:0007669"/>
    <property type="project" value="InterPro"/>
</dbReference>
<dbReference type="Gene3D" id="1.10.3110.10">
    <property type="entry name" value="protoporphyrinogen ix oxidase, domain 3"/>
    <property type="match status" value="1"/>
</dbReference>
<protein>
    <submittedName>
        <fullName evidence="2">NAD(P)/FAD-dependent oxidoreductase</fullName>
    </submittedName>
</protein>
<organism evidence="2 3">
    <name type="scientific">Terriglobus albidus</name>
    <dbReference type="NCBI Taxonomy" id="1592106"/>
    <lineage>
        <taxon>Bacteria</taxon>
        <taxon>Pseudomonadati</taxon>
        <taxon>Acidobacteriota</taxon>
        <taxon>Terriglobia</taxon>
        <taxon>Terriglobales</taxon>
        <taxon>Acidobacteriaceae</taxon>
        <taxon>Terriglobus</taxon>
    </lineage>
</organism>
<evidence type="ECO:0000313" key="2">
    <source>
        <dbReference type="EMBL" id="QEE28621.1"/>
    </source>
</evidence>
<dbReference type="NCBIfam" id="NF005560">
    <property type="entry name" value="PRK07233.1"/>
    <property type="match status" value="1"/>
</dbReference>
<evidence type="ECO:0000259" key="1">
    <source>
        <dbReference type="Pfam" id="PF01593"/>
    </source>
</evidence>
<dbReference type="Gene3D" id="3.90.660.20">
    <property type="entry name" value="Protoporphyrinogen oxidase, mitochondrial, domain 2"/>
    <property type="match status" value="1"/>
</dbReference>
<keyword evidence="3" id="KW-1185">Reference proteome</keyword>
<dbReference type="PANTHER" id="PTHR42923">
    <property type="entry name" value="PROTOPORPHYRINOGEN OXIDASE"/>
    <property type="match status" value="1"/>
</dbReference>
<dbReference type="KEGG" id="talb:FTW19_11790"/>
<dbReference type="Proteomes" id="UP000321820">
    <property type="component" value="Chromosome"/>
</dbReference>
<dbReference type="Pfam" id="PF01593">
    <property type="entry name" value="Amino_oxidase"/>
    <property type="match status" value="1"/>
</dbReference>
<sequence>MQQGTLRPSHIAVVGGGFTGMVCAFRLLRAGYKVTILESRSDLGGLTSTHNFGPFRWDKFYHCILTSDKALLGLLADLELSDQLQWTKTEVGLFSQGALHKMTSPVDLLRYRHLSLASKLRLALMTLYVTKIKDGLALESIPLSQWTRHIFGRKVYDQIWEPLFRCKLGELRRYASAAFLWGTIVRLASTRQRGPGQQEQLGYVRGGYSTVFQKLQQVVVSLGGSTNTGVKIRCISSNGTTQEGRIHVKACHKDMYFDGAILTAPNKVIADLLDTEDAAYKARLGQVMYLGLICVVLVLKKRLSPFYVTNVTEKIGFTGVIEMTNLIDPTQETNNRHLVYLPRYTAPDDKLFEASDDAVWQHVWTDLSRMHPDLKEADIEHRFVFRERVVQPVPTLGYSEVLPPARTPVAGVYVANTSQILNDTLNNNAMTSIAQATCDELMKDIPLQQQVETLAPKGTEEALRPAFAR</sequence>
<dbReference type="OrthoDB" id="9804542at2"/>
<proteinExistence type="predicted"/>
<accession>A0A5B9EE04</accession>
<dbReference type="EMBL" id="CP042806">
    <property type="protein sequence ID" value="QEE28621.1"/>
    <property type="molecule type" value="Genomic_DNA"/>
</dbReference>
<name>A0A5B9EE04_9BACT</name>
<evidence type="ECO:0000313" key="3">
    <source>
        <dbReference type="Proteomes" id="UP000321820"/>
    </source>
</evidence>
<dbReference type="RefSeq" id="WP_147647811.1">
    <property type="nucleotide sequence ID" value="NZ_CP042806.1"/>
</dbReference>
<dbReference type="PANTHER" id="PTHR42923:SF46">
    <property type="entry name" value="AMINE OXIDASE"/>
    <property type="match status" value="1"/>
</dbReference>
<dbReference type="AlphaFoldDB" id="A0A5B9EE04"/>
<dbReference type="SUPFAM" id="SSF51905">
    <property type="entry name" value="FAD/NAD(P)-binding domain"/>
    <property type="match status" value="1"/>
</dbReference>
<dbReference type="InterPro" id="IPR036188">
    <property type="entry name" value="FAD/NAD-bd_sf"/>
</dbReference>
<dbReference type="Gene3D" id="3.50.50.60">
    <property type="entry name" value="FAD/NAD(P)-binding domain"/>
    <property type="match status" value="1"/>
</dbReference>
<feature type="domain" description="Amine oxidase" evidence="1">
    <location>
        <begin position="18"/>
        <end position="418"/>
    </location>
</feature>
<dbReference type="InterPro" id="IPR002937">
    <property type="entry name" value="Amino_oxidase"/>
</dbReference>